<dbReference type="PATRIC" id="fig|1218565.3.peg.113"/>
<evidence type="ECO:0000313" key="2">
    <source>
        <dbReference type="EMBL" id="EMJ98252.1"/>
    </source>
</evidence>
<feature type="transmembrane region" description="Helical" evidence="1">
    <location>
        <begin position="69"/>
        <end position="90"/>
    </location>
</feature>
<dbReference type="RefSeq" id="WP_020771966.1">
    <property type="nucleotide sequence ID" value="NZ_ANIK01000003.1"/>
</dbReference>
<sequence>MVGLKMNDRFRHSMFLSKKIAVSIVFTITFLSLIIFSFSVVQNPNYLDKNPGVEFSESISESEIQSLEFVFVIFLVFSALTLSNSINLLIVKTRELFLCDCGAFSVSNILRIERLNIPPPYFPFT</sequence>
<feature type="transmembrane region" description="Helical" evidence="1">
    <location>
        <begin position="20"/>
        <end position="41"/>
    </location>
</feature>
<keyword evidence="1" id="KW-1133">Transmembrane helix</keyword>
<keyword evidence="1" id="KW-0472">Membrane</keyword>
<dbReference type="Proteomes" id="UP000011988">
    <property type="component" value="Unassembled WGS sequence"/>
</dbReference>
<protein>
    <submittedName>
        <fullName evidence="2">Uncharacterized protein</fullName>
    </submittedName>
</protein>
<name>M6D280_9LEPT</name>
<accession>M6D280</accession>
<proteinExistence type="predicted"/>
<dbReference type="EMBL" id="ANIK01000003">
    <property type="protein sequence ID" value="EMJ98252.1"/>
    <property type="molecule type" value="Genomic_DNA"/>
</dbReference>
<evidence type="ECO:0000313" key="3">
    <source>
        <dbReference type="Proteomes" id="UP000011988"/>
    </source>
</evidence>
<comment type="caution">
    <text evidence="2">The sequence shown here is derived from an EMBL/GenBank/DDBJ whole genome shotgun (WGS) entry which is preliminary data.</text>
</comment>
<organism evidence="2 3">
    <name type="scientific">Leptospira alstonii serovar Sichuan str. 79601</name>
    <dbReference type="NCBI Taxonomy" id="1218565"/>
    <lineage>
        <taxon>Bacteria</taxon>
        <taxon>Pseudomonadati</taxon>
        <taxon>Spirochaetota</taxon>
        <taxon>Spirochaetia</taxon>
        <taxon>Leptospirales</taxon>
        <taxon>Leptospiraceae</taxon>
        <taxon>Leptospira</taxon>
    </lineage>
</organism>
<reference evidence="2 3" key="1">
    <citation type="submission" date="2013-01" db="EMBL/GenBank/DDBJ databases">
        <authorList>
            <person name="Harkins D.M."/>
            <person name="Durkin A.S."/>
            <person name="Brinkac L.M."/>
            <person name="Haft D.H."/>
            <person name="Selengut J.D."/>
            <person name="Sanka R."/>
            <person name="DePew J."/>
            <person name="Purushe J."/>
            <person name="Galloway R.L."/>
            <person name="Vinetz J.M."/>
            <person name="Sutton G.G."/>
            <person name="Nierman W.C."/>
            <person name="Fouts D.E."/>
        </authorList>
    </citation>
    <scope>NUCLEOTIDE SEQUENCE [LARGE SCALE GENOMIC DNA]</scope>
    <source>
        <strain evidence="2 3">79601</strain>
    </source>
</reference>
<evidence type="ECO:0000256" key="1">
    <source>
        <dbReference type="SAM" id="Phobius"/>
    </source>
</evidence>
<gene>
    <name evidence="2" type="ORF">LEP1GSC194_2425</name>
</gene>
<dbReference type="AlphaFoldDB" id="M6D280"/>
<keyword evidence="1" id="KW-0812">Transmembrane</keyword>